<reference evidence="5" key="1">
    <citation type="journal article" date="2019" name="Int. J. Syst. Evol. Microbiol.">
        <title>The Global Catalogue of Microorganisms (GCM) 10K type strain sequencing project: providing services to taxonomists for standard genome sequencing and annotation.</title>
        <authorList>
            <consortium name="The Broad Institute Genomics Platform"/>
            <consortium name="The Broad Institute Genome Sequencing Center for Infectious Disease"/>
            <person name="Wu L."/>
            <person name="Ma J."/>
        </authorList>
    </citation>
    <scope>NUCLEOTIDE SEQUENCE [LARGE SCALE GENOMIC DNA]</scope>
    <source>
        <strain evidence="5">CGMCC 4.7192</strain>
    </source>
</reference>
<dbReference type="PANTHER" id="PTHR12184:SF1">
    <property type="entry name" value="UBIQUINOL-CYTOCHROME-C REDUCTASE COMPLEX ASSEMBLY FACTOR 1"/>
    <property type="match status" value="1"/>
</dbReference>
<proteinExistence type="inferred from homology"/>
<feature type="domain" description="Ubiquinol-cytochrome c chaperone" evidence="3">
    <location>
        <begin position="34"/>
        <end position="172"/>
    </location>
</feature>
<gene>
    <name evidence="4" type="ORF">ACFSKO_18365</name>
</gene>
<accession>A0ABW5BRY9</accession>
<comment type="similarity">
    <text evidence="2">Belongs to the UPF0174 family.</text>
</comment>
<comment type="caution">
    <text evidence="4">The sequence shown here is derived from an EMBL/GenBank/DDBJ whole genome shotgun (WGS) entry which is preliminary data.</text>
</comment>
<keyword evidence="5" id="KW-1185">Reference proteome</keyword>
<dbReference type="InterPro" id="IPR007129">
    <property type="entry name" value="Ubiqinol_cyt_c_chaperone_CPB3"/>
</dbReference>
<name>A0ABW5BRY9_9PROT</name>
<evidence type="ECO:0000256" key="1">
    <source>
        <dbReference type="ARBA" id="ARBA00006407"/>
    </source>
</evidence>
<dbReference type="PANTHER" id="PTHR12184">
    <property type="entry name" value="UBIQUINOL-CYTOCHROME C REDUCTASE COMPLEX ASSEMBLY FACTOR 1 FAMILY MEMBER"/>
    <property type="match status" value="1"/>
</dbReference>
<dbReference type="PIRSF" id="PIRSF032079">
    <property type="entry name" value="UCP032079"/>
    <property type="match status" value="1"/>
</dbReference>
<dbReference type="RefSeq" id="WP_380254350.1">
    <property type="nucleotide sequence ID" value="NZ_JBHUII010000011.1"/>
</dbReference>
<evidence type="ECO:0000313" key="4">
    <source>
        <dbReference type="EMBL" id="MFD2207586.1"/>
    </source>
</evidence>
<evidence type="ECO:0000256" key="2">
    <source>
        <dbReference type="ARBA" id="ARBA00006436"/>
    </source>
</evidence>
<dbReference type="EMBL" id="JBHUII010000011">
    <property type="protein sequence ID" value="MFD2207586.1"/>
    <property type="molecule type" value="Genomic_DNA"/>
</dbReference>
<dbReference type="Proteomes" id="UP001597294">
    <property type="component" value="Unassembled WGS sequence"/>
</dbReference>
<sequence length="174" mass="19841">MFRKLFGRNSDSDAVHDLYGCIINQAREKDFYNRLSVPDSLDGRFDMITLHMFLVLRRLKTEGDVTAEFSQKLFDLMFTDMDLSLREMGVGDVGVGKRVKAMVQGFYGRVSAYEDAVTKEGADLGSALERNLYGTVEVSQKTLAEMKDYVLKQDQHLQKQDVFDIMSGRVNFII</sequence>
<organism evidence="4 5">
    <name type="scientific">Kiloniella antarctica</name>
    <dbReference type="NCBI Taxonomy" id="1550907"/>
    <lineage>
        <taxon>Bacteria</taxon>
        <taxon>Pseudomonadati</taxon>
        <taxon>Pseudomonadota</taxon>
        <taxon>Alphaproteobacteria</taxon>
        <taxon>Rhodospirillales</taxon>
        <taxon>Kiloniellaceae</taxon>
        <taxon>Kiloniella</taxon>
    </lineage>
</organism>
<protein>
    <submittedName>
        <fullName evidence="4">Ubiquinol-cytochrome C chaperone family protein</fullName>
    </submittedName>
</protein>
<dbReference type="InterPro" id="IPR014569">
    <property type="entry name" value="Ubq_cyt-c_CBP3-rel"/>
</dbReference>
<dbReference type="Pfam" id="PF03981">
    <property type="entry name" value="Ubiq_cyt_C_chap"/>
    <property type="match status" value="1"/>
</dbReference>
<dbReference type="InterPro" id="IPR021150">
    <property type="entry name" value="Ubiq_cyt_c_chap"/>
</dbReference>
<evidence type="ECO:0000259" key="3">
    <source>
        <dbReference type="Pfam" id="PF03981"/>
    </source>
</evidence>
<evidence type="ECO:0000313" key="5">
    <source>
        <dbReference type="Proteomes" id="UP001597294"/>
    </source>
</evidence>
<comment type="similarity">
    <text evidence="1">Belongs to the CBP3 family.</text>
</comment>